<name>A0A6A8DCQ0_9BACI</name>
<sequence length="147" mass="16672">MKVAWRMFKSEKYNLIIKTFIRIVVVVIIYNIVEFEKTFLFNVLLLSVVGLPIIISIYRYINKPIEMVAYNGLTKSEQDRVPVSPNDSSVNKVTVDTKLARKIGIAWKGKEVYSVKFNHTATSTSGNLIVYLDLDKKTIVGKGTSHS</sequence>
<keyword evidence="1" id="KW-0812">Transmembrane</keyword>
<evidence type="ECO:0000256" key="1">
    <source>
        <dbReference type="SAM" id="Phobius"/>
    </source>
</evidence>
<protein>
    <submittedName>
        <fullName evidence="2">Uncharacterized protein</fullName>
    </submittedName>
</protein>
<dbReference type="Proteomes" id="UP000799092">
    <property type="component" value="Unassembled WGS sequence"/>
</dbReference>
<accession>A0A6A8DCQ0</accession>
<dbReference type="AlphaFoldDB" id="A0A6A8DCQ0"/>
<reference evidence="2" key="1">
    <citation type="submission" date="2019-11" db="EMBL/GenBank/DDBJ databases">
        <authorList>
            <person name="Li J."/>
        </authorList>
    </citation>
    <scope>NUCLEOTIDE SEQUENCE</scope>
    <source>
        <strain evidence="2">B6B</strain>
    </source>
</reference>
<keyword evidence="1" id="KW-0472">Membrane</keyword>
<dbReference type="RefSeq" id="WP_170287626.1">
    <property type="nucleotide sequence ID" value="NZ_WJNG01000009.1"/>
</dbReference>
<keyword evidence="1" id="KW-1133">Transmembrane helix</keyword>
<evidence type="ECO:0000313" key="3">
    <source>
        <dbReference type="Proteomes" id="UP000799092"/>
    </source>
</evidence>
<evidence type="ECO:0000313" key="2">
    <source>
        <dbReference type="EMBL" id="MRH43475.1"/>
    </source>
</evidence>
<feature type="transmembrane region" description="Helical" evidence="1">
    <location>
        <begin position="39"/>
        <end position="61"/>
    </location>
</feature>
<gene>
    <name evidence="2" type="ORF">GH741_12380</name>
</gene>
<dbReference type="EMBL" id="WJNG01000009">
    <property type="protein sequence ID" value="MRH43475.1"/>
    <property type="molecule type" value="Genomic_DNA"/>
</dbReference>
<organism evidence="2 3">
    <name type="scientific">Aquibacillus halophilus</name>
    <dbReference type="NCBI Taxonomy" id="930132"/>
    <lineage>
        <taxon>Bacteria</taxon>
        <taxon>Bacillati</taxon>
        <taxon>Bacillota</taxon>
        <taxon>Bacilli</taxon>
        <taxon>Bacillales</taxon>
        <taxon>Bacillaceae</taxon>
        <taxon>Aquibacillus</taxon>
    </lineage>
</organism>
<comment type="caution">
    <text evidence="2">The sequence shown here is derived from an EMBL/GenBank/DDBJ whole genome shotgun (WGS) entry which is preliminary data.</text>
</comment>
<proteinExistence type="predicted"/>
<feature type="transmembrane region" description="Helical" evidence="1">
    <location>
        <begin position="12"/>
        <end position="33"/>
    </location>
</feature>
<keyword evidence="3" id="KW-1185">Reference proteome</keyword>